<evidence type="ECO:0000313" key="3">
    <source>
        <dbReference type="Proteomes" id="UP000199206"/>
    </source>
</evidence>
<evidence type="ECO:0000313" key="2">
    <source>
        <dbReference type="EMBL" id="SEM93135.1"/>
    </source>
</evidence>
<keyword evidence="2" id="KW-0808">Transferase</keyword>
<dbReference type="EMBL" id="FOCF01000003">
    <property type="protein sequence ID" value="SEM93135.1"/>
    <property type="molecule type" value="Genomic_DNA"/>
</dbReference>
<keyword evidence="3" id="KW-1185">Reference proteome</keyword>
<proteinExistence type="predicted"/>
<dbReference type="InterPro" id="IPR011044">
    <property type="entry name" value="Quino_amine_DH_bsu"/>
</dbReference>
<accession>A0A1H8CDL8</accession>
<organism evidence="2 3">
    <name type="scientific">Sphingomonas gellani</name>
    <dbReference type="NCBI Taxonomy" id="1166340"/>
    <lineage>
        <taxon>Bacteria</taxon>
        <taxon>Pseudomonadati</taxon>
        <taxon>Pseudomonadota</taxon>
        <taxon>Alphaproteobacteria</taxon>
        <taxon>Sphingomonadales</taxon>
        <taxon>Sphingomonadaceae</taxon>
        <taxon>Sphingomonas</taxon>
    </lineage>
</organism>
<dbReference type="PANTHER" id="PTHR31270:SF1">
    <property type="entry name" value="GLUTAMINYL-PEPTIDE CYCLOTRANSFERASE"/>
    <property type="match status" value="1"/>
</dbReference>
<protein>
    <submittedName>
        <fullName evidence="2">Glutamine cyclotransferase</fullName>
    </submittedName>
</protein>
<feature type="chain" id="PRO_5011640002" evidence="1">
    <location>
        <begin position="27"/>
        <end position="283"/>
    </location>
</feature>
<feature type="signal peptide" evidence="1">
    <location>
        <begin position="1"/>
        <end position="26"/>
    </location>
</feature>
<gene>
    <name evidence="2" type="ORF">SAMN05192583_1565</name>
</gene>
<dbReference type="GO" id="GO:0016603">
    <property type="term" value="F:glutaminyl-peptide cyclotransferase activity"/>
    <property type="evidence" value="ECO:0007669"/>
    <property type="project" value="InterPro"/>
</dbReference>
<dbReference type="Pfam" id="PF05096">
    <property type="entry name" value="Glu_cyclase_2"/>
    <property type="match status" value="1"/>
</dbReference>
<evidence type="ECO:0000256" key="1">
    <source>
        <dbReference type="SAM" id="SignalP"/>
    </source>
</evidence>
<dbReference type="SUPFAM" id="SSF50969">
    <property type="entry name" value="YVTN repeat-like/Quinoprotein amine dehydrogenase"/>
    <property type="match status" value="1"/>
</dbReference>
<dbReference type="AlphaFoldDB" id="A0A1H8CDL8"/>
<sequence>MTRRHPLRARSLAACTAAMGAALLLAAPAVPQAVPAPAPASRATATPPVLTVSVTARYPHDTTAFTEGLIWRDGALYESVGYEGRSDVRRVRLTDGKVMARATIPAAQFGEGLAAWKGELVSLTWHDGVAHRWDAHTLKPTGENRYTGEGWGLASDAQGFILGDGSPTLRFLDPVSFAERRRIGVHMPDGRSVDQINELEMVDGALFANVWRTPFILRIDPADGRVTGIVDLRPLVAEVKARNPDAVLNGIAYDPVGKRLFVTGKLWPTLFEIRLTPAIAPKR</sequence>
<dbReference type="RefSeq" id="WP_244501450.1">
    <property type="nucleotide sequence ID" value="NZ_FOCF01000003.1"/>
</dbReference>
<keyword evidence="1" id="KW-0732">Signal</keyword>
<dbReference type="STRING" id="1166340.SAMN05192583_1565"/>
<name>A0A1H8CDL8_9SPHN</name>
<reference evidence="3" key="1">
    <citation type="submission" date="2016-10" db="EMBL/GenBank/DDBJ databases">
        <authorList>
            <person name="Varghese N."/>
            <person name="Submissions S."/>
        </authorList>
    </citation>
    <scope>NUCLEOTIDE SEQUENCE [LARGE SCALE GENOMIC DNA]</scope>
    <source>
        <strain evidence="3">S6-262</strain>
    </source>
</reference>
<dbReference type="InterPro" id="IPR007788">
    <property type="entry name" value="QCT"/>
</dbReference>
<dbReference type="PANTHER" id="PTHR31270">
    <property type="entry name" value="GLUTAMINYL-PEPTIDE CYCLOTRANSFERASE"/>
    <property type="match status" value="1"/>
</dbReference>
<dbReference type="Proteomes" id="UP000199206">
    <property type="component" value="Unassembled WGS sequence"/>
</dbReference>